<dbReference type="Proteomes" id="UP000317691">
    <property type="component" value="Unassembled WGS sequence"/>
</dbReference>
<proteinExistence type="predicted"/>
<dbReference type="EMBL" id="VBOZ01000029">
    <property type="protein sequence ID" value="TMQ63903.1"/>
    <property type="molecule type" value="Genomic_DNA"/>
</dbReference>
<dbReference type="Pfam" id="PF03783">
    <property type="entry name" value="CsgG"/>
    <property type="match status" value="1"/>
</dbReference>
<dbReference type="InterPro" id="IPR005534">
    <property type="entry name" value="Curli_assmbl/transp-comp_CsgG"/>
</dbReference>
<keyword evidence="1" id="KW-0732">Signal</keyword>
<gene>
    <name evidence="2" type="ORF">E6K79_08975</name>
</gene>
<feature type="chain" id="PRO_5021875986" evidence="1">
    <location>
        <begin position="30"/>
        <end position="311"/>
    </location>
</feature>
<protein>
    <submittedName>
        <fullName evidence="2">SH3 domain-containing protein</fullName>
    </submittedName>
</protein>
<accession>A0A538TJW3</accession>
<feature type="signal peptide" evidence="1">
    <location>
        <begin position="1"/>
        <end position="29"/>
    </location>
</feature>
<evidence type="ECO:0000256" key="1">
    <source>
        <dbReference type="SAM" id="SignalP"/>
    </source>
</evidence>
<sequence>MIRFSSQARFLAPLLLAFSLAATNSPALAKDEEGPQIPTCDKKIGTMSVLEPETKWWLAYNLESPEALIKVYANECKCFTLLDRGKGLAAAEKERALASGGEMRVGSNVGKGQMKAADYVLVPDIVNKNANSGGKHFGAALGGLVGHGVGAVVGGVNLKSKTADVVLTLTDVRSTEQVAIVQGHAKKTNVGWGAGGGGYFGAFAAAGASSYANTEIGQVVAMAYLDAFKKLIEEVQKNTPDAKAANVSQSVTMAKPGRLYEKADNKSKVVRELDAGTMLYPTGEKDGIWWKVSDELGNEGWVPSPLFNLAK</sequence>
<comment type="caution">
    <text evidence="2">The sequence shown here is derived from an EMBL/GenBank/DDBJ whole genome shotgun (WGS) entry which is preliminary data.</text>
</comment>
<dbReference type="AlphaFoldDB" id="A0A538TJW3"/>
<reference evidence="2 3" key="1">
    <citation type="journal article" date="2019" name="Nat. Microbiol.">
        <title>Mediterranean grassland soil C-N compound turnover is dependent on rainfall and depth, and is mediated by genomically divergent microorganisms.</title>
        <authorList>
            <person name="Diamond S."/>
            <person name="Andeer P.F."/>
            <person name="Li Z."/>
            <person name="Crits-Christoph A."/>
            <person name="Burstein D."/>
            <person name="Anantharaman K."/>
            <person name="Lane K.R."/>
            <person name="Thomas B.C."/>
            <person name="Pan C."/>
            <person name="Northen T.R."/>
            <person name="Banfield J.F."/>
        </authorList>
    </citation>
    <scope>NUCLEOTIDE SEQUENCE [LARGE SCALE GENOMIC DNA]</scope>
    <source>
        <strain evidence="2">WS_9</strain>
    </source>
</reference>
<evidence type="ECO:0000313" key="3">
    <source>
        <dbReference type="Proteomes" id="UP000317691"/>
    </source>
</evidence>
<organism evidence="2 3">
    <name type="scientific">Eiseniibacteriota bacterium</name>
    <dbReference type="NCBI Taxonomy" id="2212470"/>
    <lineage>
        <taxon>Bacteria</taxon>
        <taxon>Candidatus Eiseniibacteriota</taxon>
    </lineage>
</organism>
<dbReference type="GO" id="GO:0030288">
    <property type="term" value="C:outer membrane-bounded periplasmic space"/>
    <property type="evidence" value="ECO:0007669"/>
    <property type="project" value="InterPro"/>
</dbReference>
<evidence type="ECO:0000313" key="2">
    <source>
        <dbReference type="EMBL" id="TMQ63903.1"/>
    </source>
</evidence>
<name>A0A538TJW3_UNCEI</name>
<dbReference type="Gene3D" id="2.30.30.40">
    <property type="entry name" value="SH3 Domains"/>
    <property type="match status" value="1"/>
</dbReference>